<evidence type="ECO:0000256" key="17">
    <source>
        <dbReference type="ARBA" id="ARBA00023136"/>
    </source>
</evidence>
<dbReference type="FunFam" id="3.40.50.300:FF:000001">
    <property type="entry name" value="ATP-dependent zinc metalloprotease FtsH"/>
    <property type="match status" value="1"/>
</dbReference>
<keyword evidence="13" id="KW-0809">Transit peptide</keyword>
<comment type="similarity">
    <text evidence="4">In the N-terminal section; belongs to the AAA ATPase family.</text>
</comment>
<dbReference type="InParanoid" id="A0A3Q3T0B7"/>
<dbReference type="InterPro" id="IPR005936">
    <property type="entry name" value="FtsH"/>
</dbReference>
<keyword evidence="9" id="KW-0999">Mitochondrion inner membrane</keyword>
<evidence type="ECO:0000256" key="18">
    <source>
        <dbReference type="ARBA" id="ARBA00048778"/>
    </source>
</evidence>
<evidence type="ECO:0000256" key="16">
    <source>
        <dbReference type="ARBA" id="ARBA00023128"/>
    </source>
</evidence>
<dbReference type="GO" id="GO:0008270">
    <property type="term" value="F:zinc ion binding"/>
    <property type="evidence" value="ECO:0007669"/>
    <property type="project" value="InterPro"/>
</dbReference>
<dbReference type="NCBIfam" id="TIGR01241">
    <property type="entry name" value="FtsH_fam"/>
    <property type="match status" value="1"/>
</dbReference>
<dbReference type="PANTHER" id="PTHR43655:SF7">
    <property type="entry name" value="AFG3-LIKE PROTEIN 1"/>
    <property type="match status" value="1"/>
</dbReference>
<proteinExistence type="inferred from homology"/>
<dbReference type="InterPro" id="IPR003593">
    <property type="entry name" value="AAA+_ATPase"/>
</dbReference>
<keyword evidence="12" id="KW-0067">ATP-binding</keyword>
<dbReference type="Pfam" id="PF00004">
    <property type="entry name" value="AAA"/>
    <property type="match status" value="1"/>
</dbReference>
<dbReference type="GO" id="GO:0004222">
    <property type="term" value="F:metalloendopeptidase activity"/>
    <property type="evidence" value="ECO:0007669"/>
    <property type="project" value="InterPro"/>
</dbReference>
<evidence type="ECO:0000256" key="5">
    <source>
        <dbReference type="ARBA" id="ARBA00022670"/>
    </source>
</evidence>
<evidence type="ECO:0000256" key="14">
    <source>
        <dbReference type="ARBA" id="ARBA00022989"/>
    </source>
</evidence>
<dbReference type="InterPro" id="IPR003960">
    <property type="entry name" value="ATPase_AAA_CS"/>
</dbReference>
<dbReference type="InterPro" id="IPR050928">
    <property type="entry name" value="ATP-dep_Zn_Metalloprotease"/>
</dbReference>
<evidence type="ECO:0000256" key="6">
    <source>
        <dbReference type="ARBA" id="ARBA00022692"/>
    </source>
</evidence>
<dbReference type="CDD" id="cd19501">
    <property type="entry name" value="RecA-like_FtsH"/>
    <property type="match status" value="1"/>
</dbReference>
<dbReference type="AlphaFoldDB" id="A0A3Q3T0B7"/>
<dbReference type="GeneID" id="113132896"/>
<dbReference type="STRING" id="205130.ENSMAMP00000033775"/>
<dbReference type="GO" id="GO:0005745">
    <property type="term" value="C:m-AAA complex"/>
    <property type="evidence" value="ECO:0007669"/>
    <property type="project" value="TreeGrafter"/>
</dbReference>
<evidence type="ECO:0000256" key="7">
    <source>
        <dbReference type="ARBA" id="ARBA00022723"/>
    </source>
</evidence>
<evidence type="ECO:0000256" key="1">
    <source>
        <dbReference type="ARBA" id="ARBA00001947"/>
    </source>
</evidence>
<dbReference type="Gene3D" id="1.20.58.760">
    <property type="entry name" value="Peptidase M41"/>
    <property type="match status" value="1"/>
</dbReference>
<evidence type="ECO:0000256" key="8">
    <source>
        <dbReference type="ARBA" id="ARBA00022741"/>
    </source>
</evidence>
<keyword evidence="5" id="KW-0645">Protease</keyword>
<feature type="region of interest" description="Disordered" evidence="19">
    <location>
        <begin position="58"/>
        <end position="88"/>
    </location>
</feature>
<dbReference type="PROSITE" id="PS00674">
    <property type="entry name" value="AAA"/>
    <property type="match status" value="1"/>
</dbReference>
<dbReference type="GO" id="GO:0005524">
    <property type="term" value="F:ATP binding"/>
    <property type="evidence" value="ECO:0007669"/>
    <property type="project" value="UniProtKB-KW"/>
</dbReference>
<keyword evidence="11" id="KW-0862">Zinc</keyword>
<evidence type="ECO:0000259" key="20">
    <source>
        <dbReference type="SMART" id="SM00382"/>
    </source>
</evidence>
<comment type="catalytic activity">
    <reaction evidence="18">
        <text>ATP + H2O = ADP + phosphate + H(+)</text>
        <dbReference type="Rhea" id="RHEA:13065"/>
        <dbReference type="ChEBI" id="CHEBI:15377"/>
        <dbReference type="ChEBI" id="CHEBI:15378"/>
        <dbReference type="ChEBI" id="CHEBI:30616"/>
        <dbReference type="ChEBI" id="CHEBI:43474"/>
        <dbReference type="ChEBI" id="CHEBI:456216"/>
    </reaction>
    <physiologicalReaction direction="left-to-right" evidence="18">
        <dbReference type="Rhea" id="RHEA:13066"/>
    </physiologicalReaction>
</comment>
<dbReference type="InterPro" id="IPR003959">
    <property type="entry name" value="ATPase_AAA_core"/>
</dbReference>
<feature type="region of interest" description="Disordered" evidence="19">
    <location>
        <begin position="711"/>
        <end position="758"/>
    </location>
</feature>
<evidence type="ECO:0000256" key="13">
    <source>
        <dbReference type="ARBA" id="ARBA00022946"/>
    </source>
</evidence>
<dbReference type="Gene3D" id="3.40.1690.20">
    <property type="match status" value="1"/>
</dbReference>
<dbReference type="SUPFAM" id="SSF52540">
    <property type="entry name" value="P-loop containing nucleoside triphosphate hydrolases"/>
    <property type="match status" value="1"/>
</dbReference>
<keyword evidence="7" id="KW-0479">Metal-binding</keyword>
<dbReference type="RefSeq" id="XP_026167111.1">
    <property type="nucleotide sequence ID" value="XM_026311326.2"/>
</dbReference>
<keyword evidence="17" id="KW-0472">Membrane</keyword>
<comment type="subcellular location">
    <subcellularLocation>
        <location evidence="2">Mitochondrion inner membrane</location>
        <topology evidence="2">Multi-pass membrane protein</topology>
    </subcellularLocation>
</comment>
<dbReference type="Gene3D" id="3.40.50.300">
    <property type="entry name" value="P-loop containing nucleotide triphosphate hydrolases"/>
    <property type="match status" value="1"/>
</dbReference>
<dbReference type="SUPFAM" id="SSF140990">
    <property type="entry name" value="FtsH protease domain-like"/>
    <property type="match status" value="1"/>
</dbReference>
<keyword evidence="6" id="KW-0812">Transmembrane</keyword>
<feature type="compositionally biased region" description="Gly residues" evidence="19">
    <location>
        <begin position="74"/>
        <end position="86"/>
    </location>
</feature>
<evidence type="ECO:0000256" key="9">
    <source>
        <dbReference type="ARBA" id="ARBA00022792"/>
    </source>
</evidence>
<dbReference type="HAMAP" id="MF_01458">
    <property type="entry name" value="FtsH"/>
    <property type="match status" value="1"/>
</dbReference>
<evidence type="ECO:0000256" key="12">
    <source>
        <dbReference type="ARBA" id="ARBA00022840"/>
    </source>
</evidence>
<evidence type="ECO:0000256" key="4">
    <source>
        <dbReference type="ARBA" id="ARBA00010550"/>
    </source>
</evidence>
<dbReference type="GO" id="GO:0016887">
    <property type="term" value="F:ATP hydrolysis activity"/>
    <property type="evidence" value="ECO:0007669"/>
    <property type="project" value="InterPro"/>
</dbReference>
<evidence type="ECO:0000313" key="22">
    <source>
        <dbReference type="Proteomes" id="UP000261640"/>
    </source>
</evidence>
<feature type="compositionally biased region" description="Basic and acidic residues" evidence="19">
    <location>
        <begin position="733"/>
        <end position="744"/>
    </location>
</feature>
<evidence type="ECO:0000256" key="10">
    <source>
        <dbReference type="ARBA" id="ARBA00022801"/>
    </source>
</evidence>
<reference evidence="21" key="2">
    <citation type="submission" date="2025-09" db="UniProtKB">
        <authorList>
            <consortium name="Ensembl"/>
        </authorList>
    </citation>
    <scope>IDENTIFICATION</scope>
</reference>
<dbReference type="Ensembl" id="ENSMAMT00000034639.2">
    <property type="protein sequence ID" value="ENSMAMP00000033775.1"/>
    <property type="gene ID" value="ENSMAMG00000022711.2"/>
</dbReference>
<dbReference type="FunFam" id="3.40.1690.20:FF:000001">
    <property type="entry name" value="AFG3-like AAA ATPase 2"/>
    <property type="match status" value="1"/>
</dbReference>
<keyword evidence="15" id="KW-0482">Metalloprotease</keyword>
<dbReference type="Gene3D" id="1.10.8.60">
    <property type="match status" value="1"/>
</dbReference>
<dbReference type="CTD" id="114896"/>
<sequence length="758" mass="83390">MSQLLRLFSAAASPLCRAGGARARLSAVAAGRLLAAGHRSSALPNVFRSNLRSWCRPQPAPRRLYSTEPKDGKGGGGGGRSRGGGQDWWSRMQKGDFPWDEKDFRYMAVTVAGVSSILLYFGFRDSGREISWKEFVHRYLGRGVVDRLEVINKQYVRVILVPGADADASYVWFNIGSVDTFERNLEAAHMELGLEPAQQAAVVYSSESDGSFLMSVIPTLLLIGFLLFTLRRGPMRGGGGGGRGGPFSMSESTAKMMKNNINVKFRDVAGCEEAKLEIMEFVNFLKNPQQYQDLGAKIPKGAVLSGPPGTGKTLLAKATAGEADVPFITVNGSEFLEMFVGVGPARVRDMFTMARKNAPCILFIDEIDAVGRKRGGGNFGGQSEQENTLNQLLVEMDGFNTATNVVVLAGTNRPDILDPALLRPGRFDRQIYIGPPDIKGRASIFKVHLRPIKLDPNLDKDALARKMAAATPGFTGADIANVCNEAALIAARHLDPSVNGKHFELAIDRVIGGLEKKSQVLQPTEKKTVAYHEAGHAVVGWFLQHADPLLKVSIIPRGRGLGYAQYLPREQYLYSREQLFDRMCMMLGGRVAEQVFFSRITTGAQDDLKKVTQSAYAQVVQFGMSEKVGQVSFDLPRQGEMVLEKPYSEATAEMIDEEVRELVERAYSHTLQLIEDKKDLVDMVGKRLLEKEVLDKADMLELLGPRPFEEKSTYEEFVEGTGSLEEDTSLPEGLRDWNQERGGDAEELSPSVDKQHAV</sequence>
<dbReference type="FunFam" id="1.20.58.760:FF:000003">
    <property type="entry name" value="AFG3-like AAA ATPase 2"/>
    <property type="match status" value="1"/>
</dbReference>
<evidence type="ECO:0000256" key="11">
    <source>
        <dbReference type="ARBA" id="ARBA00022833"/>
    </source>
</evidence>
<dbReference type="InterPro" id="IPR027417">
    <property type="entry name" value="P-loop_NTPase"/>
</dbReference>
<evidence type="ECO:0000256" key="15">
    <source>
        <dbReference type="ARBA" id="ARBA00023049"/>
    </source>
</evidence>
<dbReference type="OrthoDB" id="1413014at2759"/>
<dbReference type="InterPro" id="IPR041569">
    <property type="entry name" value="AAA_lid_3"/>
</dbReference>
<keyword evidence="22" id="KW-1185">Reference proteome</keyword>
<protein>
    <submittedName>
        <fullName evidence="21">AFG3-like AAA ATPase 1</fullName>
    </submittedName>
</protein>
<dbReference type="InterPro" id="IPR037219">
    <property type="entry name" value="Peptidase_M41-like"/>
</dbReference>
<organism evidence="21 22">
    <name type="scientific">Mastacembelus armatus</name>
    <name type="common">zig-zag eel</name>
    <dbReference type="NCBI Taxonomy" id="205130"/>
    <lineage>
        <taxon>Eukaryota</taxon>
        <taxon>Metazoa</taxon>
        <taxon>Chordata</taxon>
        <taxon>Craniata</taxon>
        <taxon>Vertebrata</taxon>
        <taxon>Euteleostomi</taxon>
        <taxon>Actinopterygii</taxon>
        <taxon>Neopterygii</taxon>
        <taxon>Teleostei</taxon>
        <taxon>Neoteleostei</taxon>
        <taxon>Acanthomorphata</taxon>
        <taxon>Anabantaria</taxon>
        <taxon>Synbranchiformes</taxon>
        <taxon>Mastacembelidae</taxon>
        <taxon>Mastacembelus</taxon>
    </lineage>
</organism>
<dbReference type="InterPro" id="IPR000642">
    <property type="entry name" value="Peptidase_M41"/>
</dbReference>
<reference evidence="21" key="1">
    <citation type="submission" date="2025-08" db="UniProtKB">
        <authorList>
            <consortium name="Ensembl"/>
        </authorList>
    </citation>
    <scope>IDENTIFICATION</scope>
</reference>
<keyword evidence="16" id="KW-0496">Mitochondrion</keyword>
<name>A0A3Q3T0B7_9TELE</name>
<feature type="domain" description="AAA+ ATPase" evidence="20">
    <location>
        <begin position="298"/>
        <end position="437"/>
    </location>
</feature>
<dbReference type="GeneTree" id="ENSGT00940000160625"/>
<evidence type="ECO:0000256" key="19">
    <source>
        <dbReference type="SAM" id="MobiDB-lite"/>
    </source>
</evidence>
<accession>A0A3Q3T0B7</accession>
<dbReference type="Pfam" id="PF17862">
    <property type="entry name" value="AAA_lid_3"/>
    <property type="match status" value="1"/>
</dbReference>
<keyword evidence="8" id="KW-0547">Nucleotide-binding</keyword>
<dbReference type="Pfam" id="PF01434">
    <property type="entry name" value="Peptidase_M41"/>
    <property type="match status" value="1"/>
</dbReference>
<comment type="cofactor">
    <cofactor evidence="1">
        <name>Zn(2+)</name>
        <dbReference type="ChEBI" id="CHEBI:29105"/>
    </cofactor>
</comment>
<dbReference type="PANTHER" id="PTHR43655">
    <property type="entry name" value="ATP-DEPENDENT PROTEASE"/>
    <property type="match status" value="1"/>
</dbReference>
<keyword evidence="14" id="KW-1133">Transmembrane helix</keyword>
<dbReference type="SMART" id="SM00382">
    <property type="entry name" value="AAA"/>
    <property type="match status" value="1"/>
</dbReference>
<dbReference type="InterPro" id="IPR011546">
    <property type="entry name" value="Pept_M41_FtsH_extracell"/>
</dbReference>
<dbReference type="Proteomes" id="UP000261640">
    <property type="component" value="Unplaced"/>
</dbReference>
<keyword evidence="10" id="KW-0378">Hydrolase</keyword>
<dbReference type="FunFam" id="1.10.8.60:FF:000019">
    <property type="entry name" value="AFG3-like AAA ATPase 2"/>
    <property type="match status" value="1"/>
</dbReference>
<dbReference type="GO" id="GO:0034982">
    <property type="term" value="P:mitochondrial protein processing"/>
    <property type="evidence" value="ECO:0007669"/>
    <property type="project" value="TreeGrafter"/>
</dbReference>
<comment type="similarity">
    <text evidence="3">In the C-terminal section; belongs to the peptidase M41 family.</text>
</comment>
<evidence type="ECO:0000256" key="3">
    <source>
        <dbReference type="ARBA" id="ARBA00010044"/>
    </source>
</evidence>
<dbReference type="FunCoup" id="A0A3Q3T0B7">
    <property type="interactions" value="1204"/>
</dbReference>
<dbReference type="Pfam" id="PF06480">
    <property type="entry name" value="FtsH_ext"/>
    <property type="match status" value="1"/>
</dbReference>
<dbReference type="GO" id="GO:0004176">
    <property type="term" value="F:ATP-dependent peptidase activity"/>
    <property type="evidence" value="ECO:0007669"/>
    <property type="project" value="InterPro"/>
</dbReference>
<evidence type="ECO:0000313" key="21">
    <source>
        <dbReference type="Ensembl" id="ENSMAMP00000033775.1"/>
    </source>
</evidence>
<evidence type="ECO:0000256" key="2">
    <source>
        <dbReference type="ARBA" id="ARBA00004448"/>
    </source>
</evidence>